<dbReference type="InterPro" id="IPR041492">
    <property type="entry name" value="HAD_2"/>
</dbReference>
<evidence type="ECO:0000313" key="3">
    <source>
        <dbReference type="EMBL" id="TPN86949.1"/>
    </source>
</evidence>
<evidence type="ECO:0000256" key="2">
    <source>
        <dbReference type="ARBA" id="ARBA00022801"/>
    </source>
</evidence>
<dbReference type="NCBIfam" id="TIGR01493">
    <property type="entry name" value="HAD-SF-IA-v2"/>
    <property type="match status" value="1"/>
</dbReference>
<keyword evidence="2" id="KW-0378">Hydrolase</keyword>
<dbReference type="CDD" id="cd02588">
    <property type="entry name" value="HAD_L2-DEX"/>
    <property type="match status" value="1"/>
</dbReference>
<sequence>MQITKPKVLFFDVNETLLDLTTMKKSVGTALGGREELLPLWFTTMLQHSLVATVSNHFEDFGAIGVATLQMIAANHGISLSDTEAKQAIIDPLLSLPPHPEVKTALELLKKEGYTLAAITNSSHKGVQTQFKNAGLTSYFDAILSVEHVGKYKPHPDTYNWGVQQMKVLPSEAMLIAAHGWDIAGALWAGWRAAFVSRPGAQLYPLAPKPETIGNDLKNITTYLSQLK</sequence>
<evidence type="ECO:0000256" key="1">
    <source>
        <dbReference type="ARBA" id="ARBA00008106"/>
    </source>
</evidence>
<dbReference type="PANTHER" id="PTHR43316">
    <property type="entry name" value="HYDROLASE, HALOACID DELAHOGENASE-RELATED"/>
    <property type="match status" value="1"/>
</dbReference>
<dbReference type="InterPro" id="IPR023198">
    <property type="entry name" value="PGP-like_dom2"/>
</dbReference>
<evidence type="ECO:0000313" key="4">
    <source>
        <dbReference type="Proteomes" id="UP000315540"/>
    </source>
</evidence>
<dbReference type="NCBIfam" id="TIGR01428">
    <property type="entry name" value="HAD_type_II"/>
    <property type="match status" value="1"/>
</dbReference>
<dbReference type="GO" id="GO:0019120">
    <property type="term" value="F:hydrolase activity, acting on acid halide bonds, in C-halide compounds"/>
    <property type="evidence" value="ECO:0007669"/>
    <property type="project" value="InterPro"/>
</dbReference>
<dbReference type="EMBL" id="VFWZ01000002">
    <property type="protein sequence ID" value="TPN86949.1"/>
    <property type="molecule type" value="Genomic_DNA"/>
</dbReference>
<dbReference type="Gene3D" id="1.10.150.240">
    <property type="entry name" value="Putative phosphatase, domain 2"/>
    <property type="match status" value="1"/>
</dbReference>
<dbReference type="InterPro" id="IPR036412">
    <property type="entry name" value="HAD-like_sf"/>
</dbReference>
<keyword evidence="4" id="KW-1185">Reference proteome</keyword>
<protein>
    <submittedName>
        <fullName evidence="3">Haloacid dehalogenase type II</fullName>
    </submittedName>
</protein>
<dbReference type="Proteomes" id="UP000315540">
    <property type="component" value="Unassembled WGS sequence"/>
</dbReference>
<dbReference type="AlphaFoldDB" id="A0A504JJL0"/>
<dbReference type="InterPro" id="IPR051540">
    <property type="entry name" value="S-2-haloacid_dehalogenase"/>
</dbReference>
<name>A0A504JJL0_9FLAO</name>
<organism evidence="3 4">
    <name type="scientific">Aquimarina algicola</name>
    <dbReference type="NCBI Taxonomy" id="2589995"/>
    <lineage>
        <taxon>Bacteria</taxon>
        <taxon>Pseudomonadati</taxon>
        <taxon>Bacteroidota</taxon>
        <taxon>Flavobacteriia</taxon>
        <taxon>Flavobacteriales</taxon>
        <taxon>Flavobacteriaceae</taxon>
        <taxon>Aquimarina</taxon>
    </lineage>
</organism>
<dbReference type="RefSeq" id="WP_140590744.1">
    <property type="nucleotide sequence ID" value="NZ_VFWZ01000002.1"/>
</dbReference>
<dbReference type="Gene3D" id="3.40.50.1000">
    <property type="entry name" value="HAD superfamily/HAD-like"/>
    <property type="match status" value="1"/>
</dbReference>
<proteinExistence type="inferred from homology"/>
<dbReference type="SUPFAM" id="SSF56784">
    <property type="entry name" value="HAD-like"/>
    <property type="match status" value="1"/>
</dbReference>
<dbReference type="SFLD" id="SFLDG01129">
    <property type="entry name" value="C1.5:_HAD__Beta-PGM__Phosphata"/>
    <property type="match status" value="1"/>
</dbReference>
<accession>A0A504JJL0</accession>
<dbReference type="InterPro" id="IPR023214">
    <property type="entry name" value="HAD_sf"/>
</dbReference>
<dbReference type="SFLD" id="SFLDS00003">
    <property type="entry name" value="Haloacid_Dehalogenase"/>
    <property type="match status" value="1"/>
</dbReference>
<comment type="similarity">
    <text evidence="1">Belongs to the HAD-like hydrolase superfamily. S-2-haloalkanoic acid dehalogenase family.</text>
</comment>
<dbReference type="InterPro" id="IPR006328">
    <property type="entry name" value="2-HAD"/>
</dbReference>
<comment type="caution">
    <text evidence="3">The sequence shown here is derived from an EMBL/GenBank/DDBJ whole genome shotgun (WGS) entry which is preliminary data.</text>
</comment>
<dbReference type="InterPro" id="IPR006439">
    <property type="entry name" value="HAD-SF_hydro_IA"/>
</dbReference>
<dbReference type="PANTHER" id="PTHR43316:SF3">
    <property type="entry name" value="HALOACID DEHALOGENASE, TYPE II (AFU_ORTHOLOGUE AFUA_2G07750)-RELATED"/>
    <property type="match status" value="1"/>
</dbReference>
<dbReference type="OrthoDB" id="264363at2"/>
<dbReference type="PRINTS" id="PR00413">
    <property type="entry name" value="HADHALOGNASE"/>
</dbReference>
<reference evidence="3 4" key="1">
    <citation type="submission" date="2019-06" db="EMBL/GenBank/DDBJ databases">
        <authorList>
            <person name="Meng X."/>
        </authorList>
    </citation>
    <scope>NUCLEOTIDE SEQUENCE [LARGE SCALE GENOMIC DNA]</scope>
    <source>
        <strain evidence="3 4">M625</strain>
    </source>
</reference>
<dbReference type="Pfam" id="PF13419">
    <property type="entry name" value="HAD_2"/>
    <property type="match status" value="1"/>
</dbReference>
<gene>
    <name evidence="3" type="ORF">FHK87_04925</name>
</gene>